<name>A0ABM7XE49_9BACT</name>
<gene>
    <name evidence="2" type="ORF">AMPC_32840</name>
</gene>
<reference evidence="3" key="1">
    <citation type="journal article" date="2022" name="Int. J. Syst. Evol. Microbiol.">
        <title>Anaeromyxobacter oryzae sp. nov., Anaeromyxobacter diazotrophicus sp. nov. and Anaeromyxobacter paludicola sp. nov., isolated from paddy soils.</title>
        <authorList>
            <person name="Itoh H."/>
            <person name="Xu Z."/>
            <person name="Mise K."/>
            <person name="Masuda Y."/>
            <person name="Ushijima N."/>
            <person name="Hayakawa C."/>
            <person name="Shiratori Y."/>
            <person name="Senoo K."/>
        </authorList>
    </citation>
    <scope>NUCLEOTIDE SEQUENCE [LARGE SCALE GENOMIC DNA]</scope>
    <source>
        <strain evidence="3">Red630</strain>
    </source>
</reference>
<feature type="domain" description="Phospholipid/glycerol acyltransferase" evidence="1">
    <location>
        <begin position="81"/>
        <end position="199"/>
    </location>
</feature>
<dbReference type="EMBL" id="AP025592">
    <property type="protein sequence ID" value="BDG10171.1"/>
    <property type="molecule type" value="Genomic_DNA"/>
</dbReference>
<accession>A0ABM7XE49</accession>
<protein>
    <recommendedName>
        <fullName evidence="1">Phospholipid/glycerol acyltransferase domain-containing protein</fullName>
    </recommendedName>
</protein>
<evidence type="ECO:0000259" key="1">
    <source>
        <dbReference type="SMART" id="SM00563"/>
    </source>
</evidence>
<evidence type="ECO:0000313" key="3">
    <source>
        <dbReference type="Proteomes" id="UP001162734"/>
    </source>
</evidence>
<dbReference type="RefSeq" id="WP_248342563.1">
    <property type="nucleotide sequence ID" value="NZ_AP025592.1"/>
</dbReference>
<organism evidence="2 3">
    <name type="scientific">Anaeromyxobacter paludicola</name>
    <dbReference type="NCBI Taxonomy" id="2918171"/>
    <lineage>
        <taxon>Bacteria</taxon>
        <taxon>Pseudomonadati</taxon>
        <taxon>Myxococcota</taxon>
        <taxon>Myxococcia</taxon>
        <taxon>Myxococcales</taxon>
        <taxon>Cystobacterineae</taxon>
        <taxon>Anaeromyxobacteraceae</taxon>
        <taxon>Anaeromyxobacter</taxon>
    </lineage>
</organism>
<dbReference type="CDD" id="cd07987">
    <property type="entry name" value="LPLAT_MGAT-like"/>
    <property type="match status" value="1"/>
</dbReference>
<dbReference type="InterPro" id="IPR002123">
    <property type="entry name" value="Plipid/glycerol_acylTrfase"/>
</dbReference>
<evidence type="ECO:0000313" key="2">
    <source>
        <dbReference type="EMBL" id="BDG10171.1"/>
    </source>
</evidence>
<dbReference type="Proteomes" id="UP001162734">
    <property type="component" value="Chromosome"/>
</dbReference>
<sequence>MADLGKLLQERLKALTYELGGPGTQARIEKLTPPRNEFGVDPYGFDVEYTTAAIAPLLWLYRKYFRVEVHGIERVPPEGRLLFVANHSGQLPFDAAMILVALFVELDPPRAARTLVEKWVSTLPFVSTLYARCGQIVGTPENCRRLLAADEALIVFPEGVRGLNKPWSKRYQLQGFGQGFLRLALECDTPIVPVGVVGAEEQSMALTELPRLARLLSMPALPLTPTGLPFPLPSRYHLWFGDPLRFEGSPDDDDAELERKVDAVKGAIDGLLKQGLAERKHVFW</sequence>
<dbReference type="SUPFAM" id="SSF69593">
    <property type="entry name" value="Glycerol-3-phosphate (1)-acyltransferase"/>
    <property type="match status" value="1"/>
</dbReference>
<dbReference type="SMART" id="SM00563">
    <property type="entry name" value="PlsC"/>
    <property type="match status" value="1"/>
</dbReference>
<dbReference type="PANTHER" id="PTHR22753">
    <property type="entry name" value="TRANSMEMBRANE PROTEIN 68"/>
    <property type="match status" value="1"/>
</dbReference>
<keyword evidence="3" id="KW-1185">Reference proteome</keyword>
<proteinExistence type="predicted"/>
<dbReference type="PANTHER" id="PTHR22753:SF14">
    <property type="entry name" value="MONOACYLGLYCEROL_DIACYLGLYCEROL O-ACYLTRANSFERASE"/>
    <property type="match status" value="1"/>
</dbReference>
<dbReference type="Pfam" id="PF01553">
    <property type="entry name" value="Acyltransferase"/>
    <property type="match status" value="1"/>
</dbReference>